<organism evidence="2">
    <name type="scientific">Salix viminalis</name>
    <name type="common">Common osier</name>
    <name type="synonym">Basket willow</name>
    <dbReference type="NCBI Taxonomy" id="40686"/>
    <lineage>
        <taxon>Eukaryota</taxon>
        <taxon>Viridiplantae</taxon>
        <taxon>Streptophyta</taxon>
        <taxon>Embryophyta</taxon>
        <taxon>Tracheophyta</taxon>
        <taxon>Spermatophyta</taxon>
        <taxon>Magnoliopsida</taxon>
        <taxon>eudicotyledons</taxon>
        <taxon>Gunneridae</taxon>
        <taxon>Pentapetalae</taxon>
        <taxon>rosids</taxon>
        <taxon>fabids</taxon>
        <taxon>Malpighiales</taxon>
        <taxon>Salicaceae</taxon>
        <taxon>Saliceae</taxon>
        <taxon>Salix</taxon>
    </lineage>
</organism>
<dbReference type="AlphaFoldDB" id="A0A6N2KHZ8"/>
<proteinExistence type="predicted"/>
<gene>
    <name evidence="2" type="ORF">SVIM_LOCUS90086</name>
</gene>
<name>A0A6N2KHZ8_SALVM</name>
<dbReference type="EMBL" id="CAADRP010000424">
    <property type="protein sequence ID" value="VFU28055.1"/>
    <property type="molecule type" value="Genomic_DNA"/>
</dbReference>
<evidence type="ECO:0000313" key="2">
    <source>
        <dbReference type="EMBL" id="VFU28055.1"/>
    </source>
</evidence>
<dbReference type="InterPro" id="IPR006094">
    <property type="entry name" value="Oxid_FAD_bind_N"/>
</dbReference>
<dbReference type="InterPro" id="IPR036318">
    <property type="entry name" value="FAD-bd_PCMH-like_sf"/>
</dbReference>
<feature type="domain" description="FAD linked oxidase N-terminal" evidence="1">
    <location>
        <begin position="43"/>
        <end position="109"/>
    </location>
</feature>
<evidence type="ECO:0000259" key="1">
    <source>
        <dbReference type="Pfam" id="PF01565"/>
    </source>
</evidence>
<dbReference type="InterPro" id="IPR016169">
    <property type="entry name" value="FAD-bd_PCMH_sub2"/>
</dbReference>
<reference evidence="2" key="1">
    <citation type="submission" date="2019-03" db="EMBL/GenBank/DDBJ databases">
        <authorList>
            <person name="Mank J."/>
            <person name="Almeida P."/>
        </authorList>
    </citation>
    <scope>NUCLEOTIDE SEQUENCE</scope>
    <source>
        <strain evidence="2">78183</strain>
    </source>
</reference>
<dbReference type="SUPFAM" id="SSF56176">
    <property type="entry name" value="FAD-binding/transporter-associated domain-like"/>
    <property type="match status" value="1"/>
</dbReference>
<dbReference type="PANTHER" id="PTHR32448">
    <property type="entry name" value="OS08G0158400 PROTEIN"/>
    <property type="match status" value="1"/>
</dbReference>
<dbReference type="Pfam" id="PF01565">
    <property type="entry name" value="FAD_binding_4"/>
    <property type="match status" value="1"/>
</dbReference>
<dbReference type="GO" id="GO:0050660">
    <property type="term" value="F:flavin adenine dinucleotide binding"/>
    <property type="evidence" value="ECO:0007669"/>
    <property type="project" value="InterPro"/>
</dbReference>
<protein>
    <recommendedName>
        <fullName evidence="1">FAD linked oxidase N-terminal domain-containing protein</fullName>
    </recommendedName>
</protein>
<sequence>MVTIIPSLTIAAPTLGFSLTMIFAATSPFIPTSSGHELFPVSKAGATNGELYRISEKSKTHGFPAGLCTSLVIGGHIIGDAYGPMMRKYGLGADIVIDARIVDAQGRIL</sequence>
<dbReference type="Gene3D" id="3.30.465.10">
    <property type="match status" value="1"/>
</dbReference>
<accession>A0A6N2KHZ8</accession>